<keyword evidence="3" id="KW-1133">Transmembrane helix</keyword>
<evidence type="ECO:0000256" key="2">
    <source>
        <dbReference type="SAM" id="MobiDB-lite"/>
    </source>
</evidence>
<organism evidence="4 5">
    <name type="scientific">Halosaccharopolyspora lacisalsi</name>
    <dbReference type="NCBI Taxonomy" id="1000566"/>
    <lineage>
        <taxon>Bacteria</taxon>
        <taxon>Bacillati</taxon>
        <taxon>Actinomycetota</taxon>
        <taxon>Actinomycetes</taxon>
        <taxon>Pseudonocardiales</taxon>
        <taxon>Pseudonocardiaceae</taxon>
        <taxon>Halosaccharopolyspora</taxon>
    </lineage>
</organism>
<feature type="transmembrane region" description="Helical" evidence="3">
    <location>
        <begin position="74"/>
        <end position="95"/>
    </location>
</feature>
<keyword evidence="3" id="KW-0472">Membrane</keyword>
<evidence type="ECO:0000256" key="1">
    <source>
        <dbReference type="SAM" id="Coils"/>
    </source>
</evidence>
<evidence type="ECO:0000313" key="4">
    <source>
        <dbReference type="EMBL" id="MBA8826555.1"/>
    </source>
</evidence>
<feature type="coiled-coil region" evidence="1">
    <location>
        <begin position="204"/>
        <end position="258"/>
    </location>
</feature>
<keyword evidence="5" id="KW-1185">Reference proteome</keyword>
<protein>
    <recommendedName>
        <fullName evidence="6">DUF4231 domain-containing protein</fullName>
    </recommendedName>
</protein>
<gene>
    <name evidence="4" type="ORF">FHX42_003934</name>
</gene>
<evidence type="ECO:0008006" key="6">
    <source>
        <dbReference type="Google" id="ProtNLM"/>
    </source>
</evidence>
<dbReference type="Proteomes" id="UP000569329">
    <property type="component" value="Unassembled WGS sequence"/>
</dbReference>
<feature type="region of interest" description="Disordered" evidence="2">
    <location>
        <begin position="1"/>
        <end position="31"/>
    </location>
</feature>
<keyword evidence="3" id="KW-0812">Transmembrane</keyword>
<name>A0A839E426_9PSEU</name>
<evidence type="ECO:0000313" key="5">
    <source>
        <dbReference type="Proteomes" id="UP000569329"/>
    </source>
</evidence>
<dbReference type="InterPro" id="IPR025325">
    <property type="entry name" value="DUF4231"/>
</dbReference>
<dbReference type="NCBIfam" id="NF033634">
    <property type="entry name" value="SLATT_1"/>
    <property type="match status" value="1"/>
</dbReference>
<accession>A0A839E426</accession>
<dbReference type="EMBL" id="JACGWZ010000006">
    <property type="protein sequence ID" value="MBA8826555.1"/>
    <property type="molecule type" value="Genomic_DNA"/>
</dbReference>
<sequence length="276" mass="30948">MSSTQVTTGILGGGVISGDSHPDDLRRRVGERSEQLHRSRLVQRLLAAWTFPGNLVLLVLGVGCFTWLRTPPVWLLVLAVLLPLASSAASSRVLYNQHFRVRSLGMELRELRRAQREHQLDDLGGDDLLAAHKRYRAELPDTIERYRCESRGHRHKHNVLQGMTIAGAIVTSVVVAVSVSVVEARWLAVGASLVVAISAAFGGYAKYRERSLNLQQTADALEREYHSVELRVGRYRRFEDERAAYAEFAHEVESLREEHTRRLQQTGHVAGPEFAV</sequence>
<feature type="transmembrane region" description="Helical" evidence="3">
    <location>
        <begin position="45"/>
        <end position="68"/>
    </location>
</feature>
<dbReference type="AlphaFoldDB" id="A0A839E426"/>
<comment type="caution">
    <text evidence="4">The sequence shown here is derived from an EMBL/GenBank/DDBJ whole genome shotgun (WGS) entry which is preliminary data.</text>
</comment>
<feature type="transmembrane region" description="Helical" evidence="3">
    <location>
        <begin position="159"/>
        <end position="180"/>
    </location>
</feature>
<keyword evidence="1" id="KW-0175">Coiled coil</keyword>
<feature type="transmembrane region" description="Helical" evidence="3">
    <location>
        <begin position="186"/>
        <end position="205"/>
    </location>
</feature>
<proteinExistence type="predicted"/>
<reference evidence="4 5" key="1">
    <citation type="submission" date="2020-07" db="EMBL/GenBank/DDBJ databases">
        <title>Sequencing the genomes of 1000 actinobacteria strains.</title>
        <authorList>
            <person name="Klenk H.-P."/>
        </authorList>
    </citation>
    <scope>NUCLEOTIDE SEQUENCE [LARGE SCALE GENOMIC DNA]</scope>
    <source>
        <strain evidence="4 5">DSM 45975</strain>
    </source>
</reference>
<dbReference type="Pfam" id="PF14015">
    <property type="entry name" value="DUF4231"/>
    <property type="match status" value="1"/>
</dbReference>
<feature type="compositionally biased region" description="Basic and acidic residues" evidence="2">
    <location>
        <begin position="20"/>
        <end position="31"/>
    </location>
</feature>
<evidence type="ECO:0000256" key="3">
    <source>
        <dbReference type="SAM" id="Phobius"/>
    </source>
</evidence>
<dbReference type="RefSeq" id="WP_182545788.1">
    <property type="nucleotide sequence ID" value="NZ_JACGWZ010000006.1"/>
</dbReference>